<dbReference type="SUPFAM" id="SSF53474">
    <property type="entry name" value="alpha/beta-Hydrolases"/>
    <property type="match status" value="1"/>
</dbReference>
<organism evidence="1 2">
    <name type="scientific">Corynebacterium urealyticum (strain ATCC 43042 / DSM 7109)</name>
    <dbReference type="NCBI Taxonomy" id="504474"/>
    <lineage>
        <taxon>Bacteria</taxon>
        <taxon>Bacillati</taxon>
        <taxon>Actinomycetota</taxon>
        <taxon>Actinomycetes</taxon>
        <taxon>Mycobacteriales</taxon>
        <taxon>Corynebacteriaceae</taxon>
        <taxon>Corynebacterium</taxon>
    </lineage>
</organism>
<dbReference type="HOGENOM" id="CLU_1552727_0_0_11"/>
<dbReference type="EMBL" id="AM942444">
    <property type="protein sequence ID" value="CAQ05563.1"/>
    <property type="molecule type" value="Genomic_DNA"/>
</dbReference>
<dbReference type="KEGG" id="cur:cu1603"/>
<name>B1VIH9_CORU7</name>
<evidence type="ECO:0000313" key="2">
    <source>
        <dbReference type="Proteomes" id="UP000001727"/>
    </source>
</evidence>
<accession>B1VIH9</accession>
<proteinExistence type="predicted"/>
<protein>
    <recommendedName>
        <fullName evidence="3">Alpha/beta hydrolase</fullName>
    </recommendedName>
</protein>
<gene>
    <name evidence="1" type="ordered locus">cu1603</name>
</gene>
<dbReference type="AlphaFoldDB" id="B1VIH9"/>
<evidence type="ECO:0000313" key="1">
    <source>
        <dbReference type="EMBL" id="CAQ05563.1"/>
    </source>
</evidence>
<dbReference type="Proteomes" id="UP000001727">
    <property type="component" value="Chromosome"/>
</dbReference>
<sequence length="172" mass="19412">MRRRHRAGWVVGASLRRWASAEGSGVAPGDGRGHASLSQVRRVPRGAGLGWADLRFPWHRGLRDSGRFGVMLQWRRWAGQMQYFFDDAEFDFTERFAKAEGPVLSVVMGDDLWAHRGAVNVLTDRLDRADVLKKDIEAGEGTANGPVGHMGFYRSKHRDLWPDVAEWLEAQL</sequence>
<evidence type="ECO:0008006" key="3">
    <source>
        <dbReference type="Google" id="ProtNLM"/>
    </source>
</evidence>
<reference evidence="1 2" key="1">
    <citation type="journal article" date="2008" name="J. Biotechnol.">
        <title>The lifestyle of Corynebacterium urealyticum derived from its complete genome sequence established by pyrosequencing.</title>
        <authorList>
            <person name="Tauch A."/>
            <person name="Trost E."/>
            <person name="Tilker A."/>
            <person name="Ludewig U."/>
            <person name="Schneiker S."/>
            <person name="Goesmann A."/>
            <person name="Arnold W."/>
            <person name="Bekel T."/>
            <person name="Brinkrolf K."/>
            <person name="Brune I."/>
            <person name="Goetker S."/>
            <person name="Kalinowski J."/>
            <person name="Kamp P.-B."/>
            <person name="Lobo F.P."/>
            <person name="Viehoever P."/>
            <person name="Weisshaar B."/>
            <person name="Soriano F."/>
            <person name="Droege M."/>
            <person name="Puehler A."/>
        </authorList>
    </citation>
    <scope>NUCLEOTIDE SEQUENCE [LARGE SCALE GENOMIC DNA]</scope>
    <source>
        <strain evidence="2">ATCC 43042 / DSM 7109</strain>
    </source>
</reference>
<dbReference type="InterPro" id="IPR029058">
    <property type="entry name" value="AB_hydrolase_fold"/>
</dbReference>
<dbReference type="eggNOG" id="COG4757">
    <property type="taxonomic scope" value="Bacteria"/>
</dbReference>
<keyword evidence="2" id="KW-1185">Reference proteome</keyword>